<dbReference type="GO" id="GO:0003723">
    <property type="term" value="F:RNA binding"/>
    <property type="evidence" value="ECO:0007669"/>
    <property type="project" value="InterPro"/>
</dbReference>
<dbReference type="Gramene" id="ERM98180">
    <property type="protein sequence ID" value="ERM98180"/>
    <property type="gene ID" value="AMTR_s00095p00123830"/>
</dbReference>
<keyword evidence="1" id="KW-0677">Repeat</keyword>
<protein>
    <recommendedName>
        <fullName evidence="5">Pentatricopeptide repeat-containing protein</fullName>
    </recommendedName>
</protein>
<dbReference type="EMBL" id="KI395483">
    <property type="protein sequence ID" value="ERM98180.1"/>
    <property type="molecule type" value="Genomic_DNA"/>
</dbReference>
<dbReference type="Pfam" id="PF01535">
    <property type="entry name" value="PPR"/>
    <property type="match status" value="4"/>
</dbReference>
<organism evidence="3 4">
    <name type="scientific">Amborella trichopoda</name>
    <dbReference type="NCBI Taxonomy" id="13333"/>
    <lineage>
        <taxon>Eukaryota</taxon>
        <taxon>Viridiplantae</taxon>
        <taxon>Streptophyta</taxon>
        <taxon>Embryophyta</taxon>
        <taxon>Tracheophyta</taxon>
        <taxon>Spermatophyta</taxon>
        <taxon>Magnoliopsida</taxon>
        <taxon>Amborellales</taxon>
        <taxon>Amborellaceae</taxon>
        <taxon>Amborella</taxon>
    </lineage>
</organism>
<dbReference type="OrthoDB" id="1937829at2759"/>
<feature type="repeat" description="PPR" evidence="2">
    <location>
        <begin position="110"/>
        <end position="144"/>
    </location>
</feature>
<evidence type="ECO:0000313" key="4">
    <source>
        <dbReference type="Proteomes" id="UP000017836"/>
    </source>
</evidence>
<feature type="repeat" description="PPR" evidence="2">
    <location>
        <begin position="172"/>
        <end position="206"/>
    </location>
</feature>
<dbReference type="NCBIfam" id="TIGR00756">
    <property type="entry name" value="PPR"/>
    <property type="match status" value="3"/>
</dbReference>
<dbReference type="KEGG" id="atr:18426181"/>
<dbReference type="InterPro" id="IPR046960">
    <property type="entry name" value="PPR_At4g14850-like_plant"/>
</dbReference>
<dbReference type="InterPro" id="IPR011990">
    <property type="entry name" value="TPR-like_helical_dom_sf"/>
</dbReference>
<keyword evidence="4" id="KW-1185">Reference proteome</keyword>
<dbReference type="PROSITE" id="PS51375">
    <property type="entry name" value="PPR"/>
    <property type="match status" value="3"/>
</dbReference>
<dbReference type="HOGENOM" id="CLU_1020622_0_0_1"/>
<dbReference type="GO" id="GO:0009451">
    <property type="term" value="P:RNA modification"/>
    <property type="evidence" value="ECO:0007669"/>
    <property type="project" value="InterPro"/>
</dbReference>
<feature type="repeat" description="PPR" evidence="2">
    <location>
        <begin position="46"/>
        <end position="80"/>
    </location>
</feature>
<proteinExistence type="predicted"/>
<dbReference type="AlphaFoldDB" id="W1NT72"/>
<dbReference type="PANTHER" id="PTHR47926:SF533">
    <property type="entry name" value="DYW DOMAIN-CONTAINING PROTEIN"/>
    <property type="match status" value="1"/>
</dbReference>
<evidence type="ECO:0000256" key="2">
    <source>
        <dbReference type="PROSITE-ProRule" id="PRU00708"/>
    </source>
</evidence>
<name>W1NT72_AMBTC</name>
<gene>
    <name evidence="3" type="ORF">AMTR_s00095p00123830</name>
</gene>
<dbReference type="Proteomes" id="UP000017836">
    <property type="component" value="Unassembled WGS sequence"/>
</dbReference>
<dbReference type="Pfam" id="PF13041">
    <property type="entry name" value="PPR_2"/>
    <property type="match status" value="1"/>
</dbReference>
<dbReference type="Gene3D" id="1.25.40.10">
    <property type="entry name" value="Tetratricopeptide repeat domain"/>
    <property type="match status" value="3"/>
</dbReference>
<dbReference type="PANTHER" id="PTHR47926">
    <property type="entry name" value="PENTATRICOPEPTIDE REPEAT-CONTAINING PROTEIN"/>
    <property type="match status" value="1"/>
</dbReference>
<evidence type="ECO:0000313" key="3">
    <source>
        <dbReference type="EMBL" id="ERM98180.1"/>
    </source>
</evidence>
<reference evidence="4" key="1">
    <citation type="journal article" date="2013" name="Science">
        <title>The Amborella genome and the evolution of flowering plants.</title>
        <authorList>
            <consortium name="Amborella Genome Project"/>
        </authorList>
    </citation>
    <scope>NUCLEOTIDE SEQUENCE [LARGE SCALE GENOMIC DNA]</scope>
</reference>
<dbReference type="OMA" id="CALELYN"/>
<evidence type="ECO:0008006" key="5">
    <source>
        <dbReference type="Google" id="ProtNLM"/>
    </source>
</evidence>
<dbReference type="eggNOG" id="KOG4197">
    <property type="taxonomic scope" value="Eukaryota"/>
</dbReference>
<sequence>MAIHGFILKIGLNFDGILQSSIITFYVKCVPIEEARVEFEKMQVQSIGSWNAIISGYINNDKIEEAWELFNDMPEPDSLSWDMLINGYGMIENKCIDDAKRFFETLPERDTVSFTVMINGLVQEGNIEEAEDFFKSMPEKNAVAYNVMIDGFTRHGRSVEAQMLFEDVKEPDILSWPSMIGGYMNLGHYECALELYNRMILTGLYPTESILTSILTACASLSQLKFGHEIHVLSIKIGLQSYSIVANLLINMYSKCGDIVIAASIFNRMENRG</sequence>
<accession>W1NT72</accession>
<dbReference type="InterPro" id="IPR002885">
    <property type="entry name" value="PPR_rpt"/>
</dbReference>
<evidence type="ECO:0000256" key="1">
    <source>
        <dbReference type="ARBA" id="ARBA00022737"/>
    </source>
</evidence>